<keyword evidence="5" id="KW-1185">Reference proteome</keyword>
<evidence type="ECO:0000256" key="1">
    <source>
        <dbReference type="ARBA" id="ARBA00022603"/>
    </source>
</evidence>
<protein>
    <recommendedName>
        <fullName evidence="3">Hcy-binding domain-containing protein</fullName>
    </recommendedName>
</protein>
<dbReference type="InterPro" id="IPR003726">
    <property type="entry name" value="HCY_dom"/>
</dbReference>
<keyword evidence="1" id="KW-0489">Methyltransferase</keyword>
<dbReference type="PANTHER" id="PTHR11103">
    <property type="entry name" value="SLR1189 PROTEIN"/>
    <property type="match status" value="1"/>
</dbReference>
<keyword evidence="2" id="KW-0808">Transferase</keyword>
<name>A0A0F8V0F9_9EURO</name>
<evidence type="ECO:0000259" key="3">
    <source>
        <dbReference type="Pfam" id="PF02574"/>
    </source>
</evidence>
<comment type="caution">
    <text evidence="4">The sequence shown here is derived from an EMBL/GenBank/DDBJ whole genome shotgun (WGS) entry which is preliminary data.</text>
</comment>
<organism evidence="4 5">
    <name type="scientific">Aspergillus rambellii</name>
    <dbReference type="NCBI Taxonomy" id="308745"/>
    <lineage>
        <taxon>Eukaryota</taxon>
        <taxon>Fungi</taxon>
        <taxon>Dikarya</taxon>
        <taxon>Ascomycota</taxon>
        <taxon>Pezizomycotina</taxon>
        <taxon>Eurotiomycetes</taxon>
        <taxon>Eurotiomycetidae</taxon>
        <taxon>Eurotiales</taxon>
        <taxon>Aspergillaceae</taxon>
        <taxon>Aspergillus</taxon>
        <taxon>Aspergillus subgen. Nidulantes</taxon>
    </lineage>
</organism>
<dbReference type="Pfam" id="PF02574">
    <property type="entry name" value="S-methyl_trans"/>
    <property type="match status" value="1"/>
</dbReference>
<sequence length="296" mass="31542">MPLPHLQPSSRKPFLSECGLETTLVYKHNIALPCFSSTPLLEDPAATALITTYYKAYIAIARSRNTGVILETRTWRASAPWAEPLGYTVAKLMQLNRDAVGLAKRVKQEEEEEESGSGAPILISGALGPLRDAYEDTSASVSVDDARAGYREQALAVVELAREVGLPVAVSFTIESDGCLLGGRTLEGAIRAVDEATQGYAAYFGVNCAHPIRIAEALRRVPGDVASRIALIRGNSSLKSHEELDNSATLDRGDLPVFVSGFAEVLGCLPGVRVLGGCCGTDEEHLGAIAEFIAVD</sequence>
<evidence type="ECO:0000313" key="4">
    <source>
        <dbReference type="EMBL" id="KKK25243.1"/>
    </source>
</evidence>
<dbReference type="AlphaFoldDB" id="A0A0F8V0F9"/>
<feature type="domain" description="Hcy-binding" evidence="3">
    <location>
        <begin position="154"/>
        <end position="292"/>
    </location>
</feature>
<gene>
    <name evidence="4" type="ORF">ARAM_003182</name>
</gene>
<reference evidence="4 5" key="1">
    <citation type="submission" date="2015-02" db="EMBL/GenBank/DDBJ databases">
        <title>Draft Genome Sequences of Two Closely-Related Aflatoxigenic Aspergillus Species Obtained from the Cote d'Ivoire.</title>
        <authorList>
            <person name="Moore G.G."/>
            <person name="Beltz S.B."/>
            <person name="Mack B.M."/>
        </authorList>
    </citation>
    <scope>NUCLEOTIDE SEQUENCE [LARGE SCALE GENOMIC DNA]</scope>
    <source>
        <strain evidence="4 5">SRRC1468</strain>
    </source>
</reference>
<dbReference type="Proteomes" id="UP000034291">
    <property type="component" value="Unassembled WGS sequence"/>
</dbReference>
<dbReference type="InterPro" id="IPR036589">
    <property type="entry name" value="HCY_dom_sf"/>
</dbReference>
<dbReference type="GO" id="GO:0008168">
    <property type="term" value="F:methyltransferase activity"/>
    <property type="evidence" value="ECO:0007669"/>
    <property type="project" value="UniProtKB-KW"/>
</dbReference>
<accession>A0A0F8V0F9</accession>
<dbReference type="GO" id="GO:0032259">
    <property type="term" value="P:methylation"/>
    <property type="evidence" value="ECO:0007669"/>
    <property type="project" value="UniProtKB-KW"/>
</dbReference>
<dbReference type="STRING" id="308745.A0A0F8V0F9"/>
<dbReference type="Gene3D" id="3.20.20.330">
    <property type="entry name" value="Homocysteine-binding-like domain"/>
    <property type="match status" value="2"/>
</dbReference>
<proteinExistence type="predicted"/>
<dbReference type="PANTHER" id="PTHR11103:SF18">
    <property type="entry name" value="SLR1189 PROTEIN"/>
    <property type="match status" value="1"/>
</dbReference>
<dbReference type="EMBL" id="JZBS01000801">
    <property type="protein sequence ID" value="KKK25243.1"/>
    <property type="molecule type" value="Genomic_DNA"/>
</dbReference>
<dbReference type="SUPFAM" id="SSF82282">
    <property type="entry name" value="Homocysteine S-methyltransferase"/>
    <property type="match status" value="1"/>
</dbReference>
<dbReference type="OrthoDB" id="261426at2759"/>
<evidence type="ECO:0000256" key="2">
    <source>
        <dbReference type="ARBA" id="ARBA00022679"/>
    </source>
</evidence>
<evidence type="ECO:0000313" key="5">
    <source>
        <dbReference type="Proteomes" id="UP000034291"/>
    </source>
</evidence>